<accession>A0A5R8NB49</accession>
<dbReference type="RefSeq" id="WP_138452867.1">
    <property type="nucleotide sequence ID" value="NZ_VBUT01000014.1"/>
</dbReference>
<comment type="caution">
    <text evidence="1">The sequence shown here is derived from an EMBL/GenBank/DDBJ whole genome shotgun (WGS) entry which is preliminary data.</text>
</comment>
<organism evidence="1 2">
    <name type="scientific">Nocardia cyriacigeorgica</name>
    <dbReference type="NCBI Taxonomy" id="135487"/>
    <lineage>
        <taxon>Bacteria</taxon>
        <taxon>Bacillati</taxon>
        <taxon>Actinomycetota</taxon>
        <taxon>Actinomycetes</taxon>
        <taxon>Mycobacteriales</taxon>
        <taxon>Nocardiaceae</taxon>
        <taxon>Nocardia</taxon>
    </lineage>
</organism>
<sequence>MAELGNQISQWRKLADEARAGELYIADEGVARACLKACNDHIDDLEDMLTSVNQVQAVSGFGNFNMARDLEAKFREQAVGTENSLFEVIQEHIDVVTQMRDVMVASIEKLTGRDVDNAGNYVGVAP</sequence>
<dbReference type="AlphaFoldDB" id="A0A5R8NB49"/>
<proteinExistence type="predicted"/>
<dbReference type="Proteomes" id="UP000306378">
    <property type="component" value="Unassembled WGS sequence"/>
</dbReference>
<evidence type="ECO:0000313" key="1">
    <source>
        <dbReference type="EMBL" id="TLF72942.1"/>
    </source>
</evidence>
<gene>
    <name evidence="1" type="ORF">FEK34_28390</name>
</gene>
<evidence type="ECO:0000313" key="2">
    <source>
        <dbReference type="Proteomes" id="UP000306378"/>
    </source>
</evidence>
<name>A0A5R8NB49_9NOCA</name>
<reference evidence="1 2" key="1">
    <citation type="submission" date="2019-05" db="EMBL/GenBank/DDBJ databases">
        <title>Genomes sequences of two Nocardia cyriacigeorgica environmental isolates, type strains Nocardia asteroides ATCC 19247 and Nocardia cyriacigeorgica DSM 44484.</title>
        <authorList>
            <person name="Vautrin F."/>
            <person name="Bergeron E."/>
            <person name="Dubost A."/>
            <person name="Abrouk D."/>
            <person name="Rodriguez Nava V."/>
            <person name="Pujic P."/>
        </authorList>
    </citation>
    <scope>NUCLEOTIDE SEQUENCE [LARGE SCALE GENOMIC DNA]</scope>
    <source>
        <strain evidence="1 2">EML 446</strain>
    </source>
</reference>
<dbReference type="EMBL" id="VBUT01000014">
    <property type="protein sequence ID" value="TLF72942.1"/>
    <property type="molecule type" value="Genomic_DNA"/>
</dbReference>
<protein>
    <submittedName>
        <fullName evidence="1">Uncharacterized protein</fullName>
    </submittedName>
</protein>